<sequence>MSIEFDSNNNLSSETNNQTEDKIDEQLEEVQAEVAESEDTEEVEKDKITLIGEFIRDRSEECKITSAEDLLDEPFSLEVDEVFSTIDELKLREEFKDIYTIKGAQAIYLFSDKFIVINYAKMMVLVEEKDMFKLIADTVRFDSKTYPRPTNPRVFLKSPFNLSKEIVDDILVKIKAKPEYADIKESRASNNVIYLFSENYMSQAYADSLTEWLEVGLSENP</sequence>
<organism evidence="2 3">
    <name type="scientific">Oxobacter pfennigii</name>
    <dbReference type="NCBI Taxonomy" id="36849"/>
    <lineage>
        <taxon>Bacteria</taxon>
        <taxon>Bacillati</taxon>
        <taxon>Bacillota</taxon>
        <taxon>Clostridia</taxon>
        <taxon>Eubacteriales</taxon>
        <taxon>Clostridiaceae</taxon>
        <taxon>Oxobacter</taxon>
    </lineage>
</organism>
<dbReference type="AlphaFoldDB" id="A0A0P8WBV8"/>
<evidence type="ECO:0000313" key="2">
    <source>
        <dbReference type="EMBL" id="KPU46164.1"/>
    </source>
</evidence>
<name>A0A0P8WBV8_9CLOT</name>
<feature type="compositionally biased region" description="Polar residues" evidence="1">
    <location>
        <begin position="1"/>
        <end position="18"/>
    </location>
</feature>
<dbReference type="EMBL" id="LKET01000014">
    <property type="protein sequence ID" value="KPU46164.1"/>
    <property type="molecule type" value="Genomic_DNA"/>
</dbReference>
<accession>A0A0P8WBV8</accession>
<evidence type="ECO:0000256" key="1">
    <source>
        <dbReference type="SAM" id="MobiDB-lite"/>
    </source>
</evidence>
<dbReference type="Proteomes" id="UP000050326">
    <property type="component" value="Unassembled WGS sequence"/>
</dbReference>
<dbReference type="STRING" id="36849.OXPF_02740"/>
<proteinExistence type="predicted"/>
<comment type="caution">
    <text evidence="2">The sequence shown here is derived from an EMBL/GenBank/DDBJ whole genome shotgun (WGS) entry which is preliminary data.</text>
</comment>
<evidence type="ECO:0000313" key="3">
    <source>
        <dbReference type="Proteomes" id="UP000050326"/>
    </source>
</evidence>
<reference evidence="2 3" key="1">
    <citation type="submission" date="2015-09" db="EMBL/GenBank/DDBJ databases">
        <title>Genome sequence of Oxobacter pfennigii DSM 3222.</title>
        <authorList>
            <person name="Poehlein A."/>
            <person name="Bengelsdorf F.R."/>
            <person name="Schiel-Bengelsdorf B."/>
            <person name="Duerre P."/>
            <person name="Daniel R."/>
        </authorList>
    </citation>
    <scope>NUCLEOTIDE SEQUENCE [LARGE SCALE GENOMIC DNA]</scope>
    <source>
        <strain evidence="2 3">DSM 3222</strain>
    </source>
</reference>
<dbReference type="NCBIfam" id="NF007411">
    <property type="entry name" value="PRK09947.1"/>
    <property type="match status" value="1"/>
</dbReference>
<feature type="region of interest" description="Disordered" evidence="1">
    <location>
        <begin position="1"/>
        <end position="24"/>
    </location>
</feature>
<protein>
    <submittedName>
        <fullName evidence="2">Uncharacterized protein</fullName>
    </submittedName>
</protein>
<gene>
    <name evidence="2" type="ORF">OXPF_02740</name>
</gene>
<keyword evidence="3" id="KW-1185">Reference proteome</keyword>
<dbReference type="RefSeq" id="WP_054873420.1">
    <property type="nucleotide sequence ID" value="NZ_LKET01000014.1"/>
</dbReference>
<dbReference type="OrthoDB" id="2083033at2"/>
<dbReference type="InterPro" id="IPR058229">
    <property type="entry name" value="YdhW-like"/>
</dbReference>